<sequence>MDTISRRRLLVNDITEKNKITYNSWALDSWVQALKDRSRSSLTDLLTYSRPAQEDETPRIFLNSSFRLFPGQNHAFHTTGLPNLLLHICDSMMEKFTDAPTNGTLITIAEGFKVLTVLLQSQFKIA</sequence>
<evidence type="ECO:0000313" key="1">
    <source>
        <dbReference type="EMBL" id="CAG7785814.1"/>
    </source>
</evidence>
<gene>
    <name evidence="1" type="ORF">AFUS01_LOCUS24418</name>
</gene>
<keyword evidence="2" id="KW-1185">Reference proteome</keyword>
<dbReference type="Proteomes" id="UP000708208">
    <property type="component" value="Unassembled WGS sequence"/>
</dbReference>
<comment type="caution">
    <text evidence="1">The sequence shown here is derived from an EMBL/GenBank/DDBJ whole genome shotgun (WGS) entry which is preliminary data.</text>
</comment>
<proteinExistence type="predicted"/>
<organism evidence="1 2">
    <name type="scientific">Allacma fusca</name>
    <dbReference type="NCBI Taxonomy" id="39272"/>
    <lineage>
        <taxon>Eukaryota</taxon>
        <taxon>Metazoa</taxon>
        <taxon>Ecdysozoa</taxon>
        <taxon>Arthropoda</taxon>
        <taxon>Hexapoda</taxon>
        <taxon>Collembola</taxon>
        <taxon>Symphypleona</taxon>
        <taxon>Sminthuridae</taxon>
        <taxon>Allacma</taxon>
    </lineage>
</organism>
<dbReference type="AlphaFoldDB" id="A0A8J2KIT4"/>
<reference evidence="1" key="1">
    <citation type="submission" date="2021-06" db="EMBL/GenBank/DDBJ databases">
        <authorList>
            <person name="Hodson N. C."/>
            <person name="Mongue J. A."/>
            <person name="Jaron S. K."/>
        </authorList>
    </citation>
    <scope>NUCLEOTIDE SEQUENCE</scope>
</reference>
<name>A0A8J2KIT4_9HEXA</name>
<evidence type="ECO:0000313" key="2">
    <source>
        <dbReference type="Proteomes" id="UP000708208"/>
    </source>
</evidence>
<protein>
    <submittedName>
        <fullName evidence="1">Uncharacterized protein</fullName>
    </submittedName>
</protein>
<dbReference type="EMBL" id="CAJVCH010304643">
    <property type="protein sequence ID" value="CAG7785814.1"/>
    <property type="molecule type" value="Genomic_DNA"/>
</dbReference>
<accession>A0A8J2KIT4</accession>